<proteinExistence type="predicted"/>
<dbReference type="EMBL" id="KR063280">
    <property type="protein sequence ID" value="AKL88388.1"/>
    <property type="molecule type" value="Genomic_DNA"/>
</dbReference>
<gene>
    <name evidence="2" type="ORF">GMA6_107</name>
</gene>
<keyword evidence="1" id="KW-0812">Transmembrane</keyword>
<dbReference type="RefSeq" id="YP_009273589.1">
    <property type="nucleotide sequence ID" value="NC_030906.1"/>
</dbReference>
<keyword evidence="3" id="KW-1185">Reference proteome</keyword>
<accession>A0A0K0NLC2</accession>
<keyword evidence="1" id="KW-1133">Transmembrane helix</keyword>
<keyword evidence="1" id="KW-0472">Membrane</keyword>
<feature type="transmembrane region" description="Helical" evidence="1">
    <location>
        <begin position="6"/>
        <end position="26"/>
    </location>
</feature>
<evidence type="ECO:0000313" key="3">
    <source>
        <dbReference type="Proteomes" id="UP000203886"/>
    </source>
</evidence>
<dbReference type="KEGG" id="vg:28801157"/>
<evidence type="ECO:0000313" key="2">
    <source>
        <dbReference type="EMBL" id="AKL88388.1"/>
    </source>
</evidence>
<dbReference type="GeneID" id="28801157"/>
<organism evidence="2 3">
    <name type="scientific">Gordonia phage GMA6</name>
    <dbReference type="NCBI Taxonomy" id="1647285"/>
    <lineage>
        <taxon>Viruses</taxon>
        <taxon>Duplodnaviria</taxon>
        <taxon>Heunggongvirae</taxon>
        <taxon>Uroviricota</taxon>
        <taxon>Caudoviricetes</taxon>
        <taxon>Bendigovirus</taxon>
        <taxon>Bendigovirus GMA6</taxon>
    </lineage>
</organism>
<dbReference type="Proteomes" id="UP000203886">
    <property type="component" value="Segment"/>
</dbReference>
<reference evidence="2 3" key="1">
    <citation type="journal article" date="2015" name="PLoS ONE">
        <title>Lysis to Kill: Evaluation of the Lytic Abilities, and Genomics of Nine Bacteriophages Infective for Gordonia spp. and Their Potential Use in Activated Sludge Foam Biocontrol.</title>
        <authorList>
            <person name="Dyson Z.A."/>
            <person name="Tucci J."/>
            <person name="Seviour R.J."/>
            <person name="Petrovski S."/>
        </authorList>
    </citation>
    <scope>NUCLEOTIDE SEQUENCE [LARGE SCALE GENOMIC DNA]</scope>
</reference>
<protein>
    <submittedName>
        <fullName evidence="2">Uncharacterized protein</fullName>
    </submittedName>
</protein>
<name>A0A0K0NLC2_9CAUD</name>
<sequence length="116" mass="13154">MNYCIVVMTALTLIGLTLSGIGYLIGYRAGFKDATLEMTLVEEWGEFRRERREGFAQVAQEFAQEHGEVGVVVELHGIDLSVDEYIGGTEAPIYTGLRPFKPWWSVWNPYRTHKVA</sequence>
<evidence type="ECO:0000256" key="1">
    <source>
        <dbReference type="SAM" id="Phobius"/>
    </source>
</evidence>